<dbReference type="PIRSF" id="PIRSF006815">
    <property type="entry name" value="GcvPA"/>
    <property type="match status" value="1"/>
</dbReference>
<comment type="function">
    <text evidence="1 4">The glycine cleavage system catalyzes the degradation of glycine. The P protein binds the alpha-amino group of glycine through its pyridoxal phosphate cofactor; CO(2) is released and the remaining methylamine moiety is then transferred to the lipoamide cofactor of the H protein.</text>
</comment>
<dbReference type="EMBL" id="CP000909">
    <property type="protein sequence ID" value="ABY36683.1"/>
    <property type="molecule type" value="Genomic_DNA"/>
</dbReference>
<dbReference type="GO" id="GO:0019464">
    <property type="term" value="P:glycine decarboxylation via glycine cleavage system"/>
    <property type="evidence" value="ECO:0007669"/>
    <property type="project" value="UniProtKB-UniRule"/>
</dbReference>
<dbReference type="STRING" id="324602.Caur_3499"/>
<evidence type="ECO:0000256" key="1">
    <source>
        <dbReference type="ARBA" id="ARBA00003788"/>
    </source>
</evidence>
<protein>
    <recommendedName>
        <fullName evidence="4">Probable glycine dehydrogenase (decarboxylating) subunit 1</fullName>
        <ecNumber evidence="4">1.4.4.2</ecNumber>
    </recommendedName>
    <alternativeName>
        <fullName evidence="4">Glycine cleavage system P-protein subunit 1</fullName>
    </alternativeName>
    <alternativeName>
        <fullName evidence="4">Glycine decarboxylase subunit 1</fullName>
    </alternativeName>
    <alternativeName>
        <fullName evidence="4">Glycine dehydrogenase (aminomethyl-transferring) subunit 1</fullName>
    </alternativeName>
</protein>
<dbReference type="InterPro" id="IPR015422">
    <property type="entry name" value="PyrdxlP-dep_Trfase_small"/>
</dbReference>
<dbReference type="KEGG" id="cau:Caur_3499"/>
<dbReference type="SUPFAM" id="SSF53383">
    <property type="entry name" value="PLP-dependent transferases"/>
    <property type="match status" value="1"/>
</dbReference>
<dbReference type="InParanoid" id="A9WA01"/>
<dbReference type="Pfam" id="PF02347">
    <property type="entry name" value="GDC-P"/>
    <property type="match status" value="1"/>
</dbReference>
<dbReference type="GO" id="GO:0009116">
    <property type="term" value="P:nucleoside metabolic process"/>
    <property type="evidence" value="ECO:0007669"/>
    <property type="project" value="InterPro"/>
</dbReference>
<dbReference type="NCBIfam" id="NF001696">
    <property type="entry name" value="PRK00451.1"/>
    <property type="match status" value="1"/>
</dbReference>
<evidence type="ECO:0000256" key="3">
    <source>
        <dbReference type="ARBA" id="ARBA00049026"/>
    </source>
</evidence>
<evidence type="ECO:0000256" key="4">
    <source>
        <dbReference type="HAMAP-Rule" id="MF_00712"/>
    </source>
</evidence>
<dbReference type="Proteomes" id="UP000002008">
    <property type="component" value="Chromosome"/>
</dbReference>
<dbReference type="InterPro" id="IPR015421">
    <property type="entry name" value="PyrdxlP-dep_Trfase_major"/>
</dbReference>
<dbReference type="PANTHER" id="PTHR42806:SF1">
    <property type="entry name" value="GLYCINE DEHYDROGENASE (DECARBOXYLATING)"/>
    <property type="match status" value="1"/>
</dbReference>
<dbReference type="EC" id="1.4.4.2" evidence="4"/>
<dbReference type="InterPro" id="IPR023010">
    <property type="entry name" value="GcvPA"/>
</dbReference>
<evidence type="ECO:0000313" key="6">
    <source>
        <dbReference type="EMBL" id="ABY36683.1"/>
    </source>
</evidence>
<dbReference type="HAMAP" id="MF_00712">
    <property type="entry name" value="GcvPA"/>
    <property type="match status" value="1"/>
</dbReference>
<accession>A9WA01</accession>
<dbReference type="Gene3D" id="3.40.640.10">
    <property type="entry name" value="Type I PLP-dependent aspartate aminotransferase-like (Major domain)"/>
    <property type="match status" value="1"/>
</dbReference>
<gene>
    <name evidence="4" type="primary">gcvPA</name>
    <name evidence="6" type="ordered locus">Caur_3499</name>
</gene>
<evidence type="ECO:0000259" key="5">
    <source>
        <dbReference type="Pfam" id="PF02347"/>
    </source>
</evidence>
<dbReference type="InterPro" id="IPR049315">
    <property type="entry name" value="GDC-P_N"/>
</dbReference>
<organism evidence="6 7">
    <name type="scientific">Chloroflexus aurantiacus (strain ATCC 29366 / DSM 635 / J-10-fl)</name>
    <dbReference type="NCBI Taxonomy" id="324602"/>
    <lineage>
        <taxon>Bacteria</taxon>
        <taxon>Bacillati</taxon>
        <taxon>Chloroflexota</taxon>
        <taxon>Chloroflexia</taxon>
        <taxon>Chloroflexales</taxon>
        <taxon>Chloroflexineae</taxon>
        <taxon>Chloroflexaceae</taxon>
        <taxon>Chloroflexus</taxon>
    </lineage>
</organism>
<dbReference type="EnsemblBacteria" id="ABY36683">
    <property type="protein sequence ID" value="ABY36683"/>
    <property type="gene ID" value="Caur_3499"/>
</dbReference>
<dbReference type="HOGENOM" id="CLU_004620_0_2_0"/>
<evidence type="ECO:0000256" key="2">
    <source>
        <dbReference type="ARBA" id="ARBA00023002"/>
    </source>
</evidence>
<name>A9WA01_CHLAA</name>
<dbReference type="GO" id="GO:0004375">
    <property type="term" value="F:glycine dehydrogenase (decarboxylating) activity"/>
    <property type="evidence" value="ECO:0007669"/>
    <property type="project" value="UniProtKB-EC"/>
</dbReference>
<keyword evidence="2 4" id="KW-0560">Oxidoreductase</keyword>
<comment type="catalytic activity">
    <reaction evidence="3 4">
        <text>N(6)-[(R)-lipoyl]-L-lysyl-[glycine-cleavage complex H protein] + glycine + H(+) = N(6)-[(R)-S(8)-aminomethyldihydrolipoyl]-L-lysyl-[glycine-cleavage complex H protein] + CO2</text>
        <dbReference type="Rhea" id="RHEA:24304"/>
        <dbReference type="Rhea" id="RHEA-COMP:10494"/>
        <dbReference type="Rhea" id="RHEA-COMP:10495"/>
        <dbReference type="ChEBI" id="CHEBI:15378"/>
        <dbReference type="ChEBI" id="CHEBI:16526"/>
        <dbReference type="ChEBI" id="CHEBI:57305"/>
        <dbReference type="ChEBI" id="CHEBI:83099"/>
        <dbReference type="ChEBI" id="CHEBI:83143"/>
        <dbReference type="EC" id="1.4.4.2"/>
    </reaction>
</comment>
<dbReference type="PANTHER" id="PTHR42806">
    <property type="entry name" value="GLYCINE CLEAVAGE SYSTEM P-PROTEIN"/>
    <property type="match status" value="1"/>
</dbReference>
<keyword evidence="7" id="KW-1185">Reference proteome</keyword>
<evidence type="ECO:0000313" key="7">
    <source>
        <dbReference type="Proteomes" id="UP000002008"/>
    </source>
</evidence>
<reference evidence="7" key="1">
    <citation type="journal article" date="2011" name="BMC Genomics">
        <title>Complete genome sequence of the filamentous anoxygenic phototrophic bacterium Chloroflexus aurantiacus.</title>
        <authorList>
            <person name="Tang K.H."/>
            <person name="Barry K."/>
            <person name="Chertkov O."/>
            <person name="Dalin E."/>
            <person name="Han C.S."/>
            <person name="Hauser L.J."/>
            <person name="Honchak B.M."/>
            <person name="Karbach L.E."/>
            <person name="Land M.L."/>
            <person name="Lapidus A."/>
            <person name="Larimer F.W."/>
            <person name="Mikhailova N."/>
            <person name="Pitluck S."/>
            <person name="Pierson B.K."/>
            <person name="Blankenship R.E."/>
        </authorList>
    </citation>
    <scope>NUCLEOTIDE SEQUENCE [LARGE SCALE GENOMIC DNA]</scope>
    <source>
        <strain evidence="7">ATCC 29366 / DSM 635 / J-10-fl</strain>
    </source>
</reference>
<comment type="subunit">
    <text evidence="4">The glycine cleavage system is composed of four proteins: P, T, L and H. In this organism, the P 'protein' is a heterodimer of two subunits.</text>
</comment>
<dbReference type="InterPro" id="IPR020581">
    <property type="entry name" value="GDC_P"/>
</dbReference>
<dbReference type="PATRIC" id="fig|324602.8.peg.3943"/>
<dbReference type="CDD" id="cd00613">
    <property type="entry name" value="GDC-P"/>
    <property type="match status" value="1"/>
</dbReference>
<sequence length="448" mass="48896">MEAGMTHYIPITDADRQAMLQAIGVETIEDLFVDVPASHRFPPLELPPPLSEPELMAELNRLSEANAHNRKYSIFLGAGAYNHFVPAAVDQIIRRGEYYTAYTPYQPEISQGTLQAIFEYQSLICALTGMEIANASHYDGATALAESAIMALNVVRNRRKIVVARSVNPQYRAVLRTYMQGLDVEIVGDENPGATIADALAQVDDHTALLIVQNPDFLGRIHDLRGLGAQVQARGALLAVHFDPIALGLFQTPAEAGADIATGEGQPLGLGLAFGGPYLGIFTTRQKYVHKIAGRIVGVTKDVDGRMAYVLTLRAREQDIRRERATSNICTNQGLMALASAVYMSLMGKRGMRAVAEITYHRAHYAAQRISELTGYRVLADQPFFREFVVQCPRPVAEINAALREQGIIGGYDLSADEPHLGHAMLVAVTEMNTPAEIDRFVAALAAI</sequence>
<dbReference type="AlphaFoldDB" id="A9WA01"/>
<comment type="similarity">
    <text evidence="4">Belongs to the GcvP family. N-terminal subunit subfamily.</text>
</comment>
<feature type="domain" description="Glycine cleavage system P-protein N-terminal" evidence="5">
    <location>
        <begin position="7"/>
        <end position="443"/>
    </location>
</feature>
<proteinExistence type="inferred from homology"/>
<dbReference type="eggNOG" id="COG0403">
    <property type="taxonomic scope" value="Bacteria"/>
</dbReference>
<dbReference type="FunCoup" id="A9WA01">
    <property type="interactions" value="71"/>
</dbReference>
<dbReference type="InterPro" id="IPR015424">
    <property type="entry name" value="PyrdxlP-dep_Trfase"/>
</dbReference>
<dbReference type="Gene3D" id="3.90.1150.10">
    <property type="entry name" value="Aspartate Aminotransferase, domain 1"/>
    <property type="match status" value="1"/>
</dbReference>